<protein>
    <submittedName>
        <fullName evidence="1">Uncharacterized protein</fullName>
    </submittedName>
</protein>
<gene>
    <name evidence="1" type="ORF">SAMN05192561_101674</name>
</gene>
<keyword evidence="2" id="KW-1185">Reference proteome</keyword>
<evidence type="ECO:0000313" key="2">
    <source>
        <dbReference type="Proteomes" id="UP000199215"/>
    </source>
</evidence>
<dbReference type="EMBL" id="FNWU01000001">
    <property type="protein sequence ID" value="SEH40681.1"/>
    <property type="molecule type" value="Genomic_DNA"/>
</dbReference>
<proteinExistence type="predicted"/>
<organism evidence="1 2">
    <name type="scientific">Halopenitus malekzadehii</name>
    <dbReference type="NCBI Taxonomy" id="1267564"/>
    <lineage>
        <taxon>Archaea</taxon>
        <taxon>Methanobacteriati</taxon>
        <taxon>Methanobacteriota</taxon>
        <taxon>Stenosarchaea group</taxon>
        <taxon>Halobacteria</taxon>
        <taxon>Halobacteriales</taxon>
        <taxon>Haloferacaceae</taxon>
        <taxon>Halopenitus</taxon>
    </lineage>
</organism>
<name>A0A1H6I2J5_9EURY</name>
<dbReference type="Proteomes" id="UP000199215">
    <property type="component" value="Unassembled WGS sequence"/>
</dbReference>
<evidence type="ECO:0000313" key="1">
    <source>
        <dbReference type="EMBL" id="SEH40681.1"/>
    </source>
</evidence>
<accession>A0A1H6I2J5</accession>
<sequence length="40" mass="4319">MSNKVVADDEHLADVEDGAGCTEIWEKLSAQRAAADVDEE</sequence>
<dbReference type="AlphaFoldDB" id="A0A1H6I2J5"/>
<reference evidence="1 2" key="1">
    <citation type="submission" date="2016-10" db="EMBL/GenBank/DDBJ databases">
        <authorList>
            <person name="de Groot N.N."/>
        </authorList>
    </citation>
    <scope>NUCLEOTIDE SEQUENCE [LARGE SCALE GENOMIC DNA]</scope>
    <source>
        <strain evidence="1 2">IBRC-M10418</strain>
    </source>
</reference>
<dbReference type="RefSeq" id="WP_281241159.1">
    <property type="nucleotide sequence ID" value="NZ_FNWU01000001.1"/>
</dbReference>